<keyword evidence="2" id="KW-1185">Reference proteome</keyword>
<evidence type="ECO:0000313" key="1">
    <source>
        <dbReference type="EMBL" id="KAI3676532.1"/>
    </source>
</evidence>
<organism evidence="1 2">
    <name type="scientific">Smallanthus sonchifolius</name>
    <dbReference type="NCBI Taxonomy" id="185202"/>
    <lineage>
        <taxon>Eukaryota</taxon>
        <taxon>Viridiplantae</taxon>
        <taxon>Streptophyta</taxon>
        <taxon>Embryophyta</taxon>
        <taxon>Tracheophyta</taxon>
        <taxon>Spermatophyta</taxon>
        <taxon>Magnoliopsida</taxon>
        <taxon>eudicotyledons</taxon>
        <taxon>Gunneridae</taxon>
        <taxon>Pentapetalae</taxon>
        <taxon>asterids</taxon>
        <taxon>campanulids</taxon>
        <taxon>Asterales</taxon>
        <taxon>Asteraceae</taxon>
        <taxon>Asteroideae</taxon>
        <taxon>Heliantheae alliance</taxon>
        <taxon>Millerieae</taxon>
        <taxon>Smallanthus</taxon>
    </lineage>
</organism>
<comment type="caution">
    <text evidence="1">The sequence shown here is derived from an EMBL/GenBank/DDBJ whole genome shotgun (WGS) entry which is preliminary data.</text>
</comment>
<name>A0ACB8XXY9_9ASTR</name>
<protein>
    <submittedName>
        <fullName evidence="1">Uncharacterized protein</fullName>
    </submittedName>
</protein>
<sequence length="1041" mass="116014">MQEDGHDHRDLEMQLLSSPQLDNHGGGSGAKQILQTAIVVVLSVQMFLEGISNGSPPVSRVSSSKSIDSSPDQDDHKATRHEDMEEVTVKYVETDQTVPLLKTADNGLHSWKQIRTLTRVIRSCQAFKAHAASVPTAHAHRDSSGAIEGQKPEVAEASDSLSVSSEHHITVDQPTKHSQIENISKIVQQKNLLTLREFGGLGGVEDALGTDLDKGISDEEALHRQQELSPTHTFLHLVWEEVKNKTVLLLLLIVALIIVIGINEGGLQDGWTDGALVFIGVVLQVFFASIHKYWKEQRARKKLPKKQSEEGRVREVHVIRGGVTKDIGESELVYGDLVLLKNGCQVPVNGLFVKGEDLELDYGSESYTTNEQNPFLSYGERVINGDAWMIVTSTNMMLSKARCDTNTTFKLETHLDMLNTHIHYTRIVISIFIILVLFLRYLAGELDDENAYRPESMSEPTGISSFSHTFGKIIKESKYTTKALTKLLSVSLVGLTEGVPFVVSLAIVYWNDEKLSGKATEHDSHGVLRMASVTKTCTDSFGEFSDDDTEVHKLFVGGEFISEGRTLSPNVVEALCDGTGTSKENAYLHGDKYKLGLNKERMKQMQHLNGPVSEVISKCTHYYNIQGEQVSMNDTVRRDFHQTNDDIECIHKLKTIAVACKHTEDWVMVALLGLKNKNKEATKAEVKASGERGIEVIIVSSKKLPVLKEIALQYGLTTNDDQQSLLLTGDDFRKYTDKERLENVDKIRVVGEAFSSDKLLVVETLREKCDVVAFLGRRTDEVPVLMGADVGIAMGRQSSKKAIESSDIIIWDGSFSDLISMVDSGKCIYLNIQSFLQPVLITTISSFLINFIQTAAWGDACLTIAQTVWVNLGVLFLGGFALLTKPSADKPISLVPALITAQMTRNIVLQVSYQVTCLVIIQTKGSRFVGSNEYMKAVVSNIFIICQFFNSFNAREPQKKNFFGYIYRHKKFWVAITAFVVIHCSFVAVQDMFGYGITMNWKLWAGCVLVGLLSWLVDWLGKCVLWFVIKKFLNRFSNTRY</sequence>
<proteinExistence type="predicted"/>
<dbReference type="Proteomes" id="UP001056120">
    <property type="component" value="Linkage Group LG29"/>
</dbReference>
<gene>
    <name evidence="1" type="ORF">L1987_86143</name>
</gene>
<accession>A0ACB8XXY9</accession>
<evidence type="ECO:0000313" key="2">
    <source>
        <dbReference type="Proteomes" id="UP001056120"/>
    </source>
</evidence>
<dbReference type="EMBL" id="CM042046">
    <property type="protein sequence ID" value="KAI3676532.1"/>
    <property type="molecule type" value="Genomic_DNA"/>
</dbReference>
<reference evidence="2" key="1">
    <citation type="journal article" date="2022" name="Mol. Ecol. Resour.">
        <title>The genomes of chicory, endive, great burdock and yacon provide insights into Asteraceae palaeo-polyploidization history and plant inulin production.</title>
        <authorList>
            <person name="Fan W."/>
            <person name="Wang S."/>
            <person name="Wang H."/>
            <person name="Wang A."/>
            <person name="Jiang F."/>
            <person name="Liu H."/>
            <person name="Zhao H."/>
            <person name="Xu D."/>
            <person name="Zhang Y."/>
        </authorList>
    </citation>
    <scope>NUCLEOTIDE SEQUENCE [LARGE SCALE GENOMIC DNA]</scope>
    <source>
        <strain evidence="2">cv. Yunnan</strain>
    </source>
</reference>
<reference evidence="1 2" key="2">
    <citation type="journal article" date="2022" name="Mol. Ecol. Resour.">
        <title>The genomes of chicory, endive, great burdock and yacon provide insights into Asteraceae paleo-polyploidization history and plant inulin production.</title>
        <authorList>
            <person name="Fan W."/>
            <person name="Wang S."/>
            <person name="Wang H."/>
            <person name="Wang A."/>
            <person name="Jiang F."/>
            <person name="Liu H."/>
            <person name="Zhao H."/>
            <person name="Xu D."/>
            <person name="Zhang Y."/>
        </authorList>
    </citation>
    <scope>NUCLEOTIDE SEQUENCE [LARGE SCALE GENOMIC DNA]</scope>
    <source>
        <strain evidence="2">cv. Yunnan</strain>
        <tissue evidence="1">Leaves</tissue>
    </source>
</reference>